<comment type="caution">
    <text evidence="2">The sequence shown here is derived from an EMBL/GenBank/DDBJ whole genome shotgun (WGS) entry which is preliminary data.</text>
</comment>
<keyword evidence="1" id="KW-1133">Transmembrane helix</keyword>
<reference evidence="2 3" key="1">
    <citation type="submission" date="2020-08" db="EMBL/GenBank/DDBJ databases">
        <title>Genome public.</title>
        <authorList>
            <person name="Liu C."/>
            <person name="Sun Q."/>
        </authorList>
    </citation>
    <scope>NUCLEOTIDE SEQUENCE [LARGE SCALE GENOMIC DNA]</scope>
    <source>
        <strain evidence="2 3">BX2</strain>
    </source>
</reference>
<keyword evidence="1" id="KW-0472">Membrane</keyword>
<dbReference type="Proteomes" id="UP000644010">
    <property type="component" value="Unassembled WGS sequence"/>
</dbReference>
<dbReference type="Gene3D" id="3.30.950.30">
    <property type="entry name" value="Schlafen, AAA domain"/>
    <property type="match status" value="1"/>
</dbReference>
<proteinExistence type="predicted"/>
<evidence type="ECO:0000313" key="2">
    <source>
        <dbReference type="EMBL" id="MBC5644559.1"/>
    </source>
</evidence>
<gene>
    <name evidence="2" type="ORF">H8S77_16900</name>
</gene>
<accession>A0ABR7E678</accession>
<feature type="transmembrane region" description="Helical" evidence="1">
    <location>
        <begin position="21"/>
        <end position="40"/>
    </location>
</feature>
<organism evidence="2 3">
    <name type="scientific">Parabacteroides segnis</name>
    <dbReference type="NCBI Taxonomy" id="2763058"/>
    <lineage>
        <taxon>Bacteria</taxon>
        <taxon>Pseudomonadati</taxon>
        <taxon>Bacteroidota</taxon>
        <taxon>Bacteroidia</taxon>
        <taxon>Bacteroidales</taxon>
        <taxon>Tannerellaceae</taxon>
        <taxon>Parabacteroides</taxon>
    </lineage>
</organism>
<sequence length="41" mass="4613">MLEERKPKSWVKSISAFANGLGGSLLWGVRFILIFMMTALL</sequence>
<keyword evidence="3" id="KW-1185">Reference proteome</keyword>
<protein>
    <submittedName>
        <fullName evidence="2">Uncharacterized protein</fullName>
    </submittedName>
</protein>
<evidence type="ECO:0000256" key="1">
    <source>
        <dbReference type="SAM" id="Phobius"/>
    </source>
</evidence>
<name>A0ABR7E678_9BACT</name>
<dbReference type="InterPro" id="IPR038461">
    <property type="entry name" value="Schlafen_AlbA_2_dom_sf"/>
</dbReference>
<keyword evidence="1" id="KW-0812">Transmembrane</keyword>
<evidence type="ECO:0000313" key="3">
    <source>
        <dbReference type="Proteomes" id="UP000644010"/>
    </source>
</evidence>
<dbReference type="EMBL" id="JACOOI010000020">
    <property type="protein sequence ID" value="MBC5644559.1"/>
    <property type="molecule type" value="Genomic_DNA"/>
</dbReference>